<dbReference type="AlphaFoldDB" id="A0A6S7AFL6"/>
<dbReference type="PANTHER" id="PTHR43710">
    <property type="entry name" value="2-HYDROXYACYL-COA LYASE"/>
    <property type="match status" value="1"/>
</dbReference>
<accession>A0A6S7AFL6</accession>
<keyword evidence="2" id="KW-0560">Oxidoreductase</keyword>
<dbReference type="GO" id="GO:0016491">
    <property type="term" value="F:oxidoreductase activity"/>
    <property type="evidence" value="ECO:0007669"/>
    <property type="project" value="UniProtKB-KW"/>
</dbReference>
<feature type="domain" description="Thiamine pyrophosphate enzyme TPP-binding" evidence="3">
    <location>
        <begin position="482"/>
        <end position="624"/>
    </location>
</feature>
<dbReference type="RefSeq" id="WP_175170799.1">
    <property type="nucleotide sequence ID" value="NZ_CADIJQ010000007.1"/>
</dbReference>
<dbReference type="InterPro" id="IPR002880">
    <property type="entry name" value="Pyrv_Fd/Flavodoxin_OxRdtase_N"/>
</dbReference>
<proteinExistence type="predicted"/>
<organism evidence="4 5">
    <name type="scientific">Achromobacter kerstersii</name>
    <dbReference type="NCBI Taxonomy" id="1353890"/>
    <lineage>
        <taxon>Bacteria</taxon>
        <taxon>Pseudomonadati</taxon>
        <taxon>Pseudomonadota</taxon>
        <taxon>Betaproteobacteria</taxon>
        <taxon>Burkholderiales</taxon>
        <taxon>Alcaligenaceae</taxon>
        <taxon>Achromobacter</taxon>
    </lineage>
</organism>
<evidence type="ECO:0000259" key="3">
    <source>
        <dbReference type="Pfam" id="PF02775"/>
    </source>
</evidence>
<evidence type="ECO:0000313" key="4">
    <source>
        <dbReference type="EMBL" id="CAB3724514.1"/>
    </source>
</evidence>
<reference evidence="4 5" key="1">
    <citation type="submission" date="2020-04" db="EMBL/GenBank/DDBJ databases">
        <authorList>
            <person name="De Canck E."/>
        </authorList>
    </citation>
    <scope>NUCLEOTIDE SEQUENCE [LARGE SCALE GENOMIC DNA]</scope>
    <source>
        <strain evidence="4 5">LMG 3441</strain>
    </source>
</reference>
<dbReference type="GO" id="GO:0046872">
    <property type="term" value="F:metal ion binding"/>
    <property type="evidence" value="ECO:0007669"/>
    <property type="project" value="UniProtKB-KW"/>
</dbReference>
<dbReference type="InterPro" id="IPR011766">
    <property type="entry name" value="TPP_enzyme_TPP-bd"/>
</dbReference>
<evidence type="ECO:0000256" key="1">
    <source>
        <dbReference type="ARBA" id="ARBA00022723"/>
    </source>
</evidence>
<sequence length="759" mass="81553">MAERSFKKEVQQLRIGAGEEFRGEGILAVTKGLLQSGVGYVAGYQGSPISHLMDVLADANDILQELGVHFEASASEATAAATLAASVMYPIRGAVTWKSTVGTNVASDALANLASGGVTGGALVIVGEDYGEGSSIMQERSHAFAMKSQIWLLDPRPNLESMVKAVEDGFALSEASKTPVMLQLRIRGCHVHGRFIAKENKRPAFSLAEALESPARDTSRIVLPPASFLHEQEKIKERWPAAIRYIKEHQLNEHFDGDQNDIGLILQGGLYNGVIRALQLLGLADNFGNSRIPLYVMNVTYPVIEDEVTEFCRGKRAVLLLEEGQPDYIEQNLHAVLRKAGIDTHLSGKDVLPMAGEYTTQVMRDGLHEFLKRHRPESLQTHAAVAVDAQAAASADAGAGAGADPEARQLEITELSRPKPAAKPAAPPTEQPITFHKQVAGLASVVPPRPAGFCTGCPERPIFSALTLAQETLGQHHISCDIGCHLFSILPPFNLGATTMGYGLGASSAAAFNVPAAKRPISIMGDGGFWHNGLSSGIGNAVFNKYDGVIVIVDNFYASATGGQDILSSRADNPDRSTNNPIDHAVRGVGVKWVRTLDRTYDVAKVRATIEEALTTDIKGPKVIIAQSECMLNKQRRVKPLFNKAVKEGRRMVKERFGVDPDVCTGDHACIRLSGCPSLSVKDSGDPLKEDPVAHVESSCVGCGNCGEVAHAAVLCPSFYRADIVHNPTGSDRFMARVRGAVIGFLQRRRAARLAQYAL</sequence>
<dbReference type="PANTHER" id="PTHR43710:SF5">
    <property type="entry name" value="INDOLEPYRUVATE FERREDOXIN OXIDOREDUCTASE ALPHA SUBUNIT"/>
    <property type="match status" value="1"/>
</dbReference>
<dbReference type="Gene3D" id="3.40.50.970">
    <property type="match status" value="2"/>
</dbReference>
<dbReference type="GO" id="GO:0044281">
    <property type="term" value="P:small molecule metabolic process"/>
    <property type="evidence" value="ECO:0007669"/>
    <property type="project" value="UniProtKB-ARBA"/>
</dbReference>
<evidence type="ECO:0000256" key="2">
    <source>
        <dbReference type="ARBA" id="ARBA00023002"/>
    </source>
</evidence>
<keyword evidence="5" id="KW-1185">Reference proteome</keyword>
<dbReference type="GO" id="GO:0030976">
    <property type="term" value="F:thiamine pyrophosphate binding"/>
    <property type="evidence" value="ECO:0007669"/>
    <property type="project" value="InterPro"/>
</dbReference>
<name>A0A6S7AFL6_9BURK</name>
<gene>
    <name evidence="4" type="ORF">LMG3441_04117</name>
</gene>
<dbReference type="Proteomes" id="UP000494269">
    <property type="component" value="Unassembled WGS sequence"/>
</dbReference>
<keyword evidence="1" id="KW-0479">Metal-binding</keyword>
<protein>
    <recommendedName>
        <fullName evidence="3">Thiamine pyrophosphate enzyme TPP-binding domain-containing protein</fullName>
    </recommendedName>
</protein>
<dbReference type="CDD" id="cd02008">
    <property type="entry name" value="TPP_IOR_alpha"/>
    <property type="match status" value="1"/>
</dbReference>
<dbReference type="SUPFAM" id="SSF52518">
    <property type="entry name" value="Thiamin diphosphate-binding fold (THDP-binding)"/>
    <property type="match status" value="2"/>
</dbReference>
<dbReference type="InterPro" id="IPR045025">
    <property type="entry name" value="HACL1-like"/>
</dbReference>
<dbReference type="EMBL" id="CADIJQ010000007">
    <property type="protein sequence ID" value="CAB3724514.1"/>
    <property type="molecule type" value="Genomic_DNA"/>
</dbReference>
<dbReference type="CDD" id="cd07034">
    <property type="entry name" value="TPP_PYR_PFOR_IOR-alpha_like"/>
    <property type="match status" value="1"/>
</dbReference>
<dbReference type="InterPro" id="IPR029061">
    <property type="entry name" value="THDP-binding"/>
</dbReference>
<evidence type="ECO:0000313" key="5">
    <source>
        <dbReference type="Proteomes" id="UP000494269"/>
    </source>
</evidence>
<dbReference type="Pfam" id="PF02775">
    <property type="entry name" value="TPP_enzyme_C"/>
    <property type="match status" value="1"/>
</dbReference>